<dbReference type="RefSeq" id="WP_212528753.1">
    <property type="nucleotide sequence ID" value="NZ_JAGSOG010000052.1"/>
</dbReference>
<proteinExistence type="predicted"/>
<evidence type="ECO:0000313" key="1">
    <source>
        <dbReference type="EMBL" id="MBR7834233.1"/>
    </source>
</evidence>
<dbReference type="Proteomes" id="UP000675781">
    <property type="component" value="Unassembled WGS sequence"/>
</dbReference>
<comment type="caution">
    <text evidence="1">The sequence shown here is derived from an EMBL/GenBank/DDBJ whole genome shotgun (WGS) entry which is preliminary data.</text>
</comment>
<organism evidence="1 2">
    <name type="scientific">Actinospica durhamensis</name>
    <dbReference type="NCBI Taxonomy" id="1508375"/>
    <lineage>
        <taxon>Bacteria</taxon>
        <taxon>Bacillati</taxon>
        <taxon>Actinomycetota</taxon>
        <taxon>Actinomycetes</taxon>
        <taxon>Catenulisporales</taxon>
        <taxon>Actinospicaceae</taxon>
        <taxon>Actinospica</taxon>
    </lineage>
</organism>
<reference evidence="1" key="1">
    <citation type="submission" date="2021-04" db="EMBL/GenBank/DDBJ databases">
        <title>Genome based classification of Actinospica acidithermotolerans sp. nov., an actinobacterium isolated from an Indonesian hot spring.</title>
        <authorList>
            <person name="Kusuma A.B."/>
            <person name="Putra K.E."/>
            <person name="Nafisah S."/>
            <person name="Loh J."/>
            <person name="Nouioui I."/>
            <person name="Goodfellow M."/>
        </authorList>
    </citation>
    <scope>NUCLEOTIDE SEQUENCE</scope>
    <source>
        <strain evidence="1">CSCA 57</strain>
    </source>
</reference>
<gene>
    <name evidence="1" type="ORF">KDL01_13240</name>
</gene>
<evidence type="ECO:0008006" key="3">
    <source>
        <dbReference type="Google" id="ProtNLM"/>
    </source>
</evidence>
<keyword evidence="2" id="KW-1185">Reference proteome</keyword>
<accession>A0A941ENL0</accession>
<dbReference type="EMBL" id="JAGSOG010000052">
    <property type="protein sequence ID" value="MBR7834233.1"/>
    <property type="molecule type" value="Genomic_DNA"/>
</dbReference>
<dbReference type="AlphaFoldDB" id="A0A941ENL0"/>
<name>A0A941ENL0_9ACTN</name>
<protein>
    <recommendedName>
        <fullName evidence="3">Antibiotic biosynthesis monooxygenase</fullName>
    </recommendedName>
</protein>
<evidence type="ECO:0000313" key="2">
    <source>
        <dbReference type="Proteomes" id="UP000675781"/>
    </source>
</evidence>
<sequence length="97" mass="10343">MSTAVIRYRTTPEAAEENQRLIEGVFAQLAAATPAGLRYSAFRLADGVTFVHVVDGEGLGELGAFQEFQKTIAERLADGPTREDAVLIGAYAAEAGR</sequence>